<evidence type="ECO:0000313" key="1">
    <source>
        <dbReference type="EMBL" id="CAA7050442.1"/>
    </source>
</evidence>
<name>A0A6D2KN41_9BRAS</name>
<accession>A0A6D2KN41</accession>
<protein>
    <submittedName>
        <fullName evidence="1">Uncharacterized protein</fullName>
    </submittedName>
</protein>
<comment type="caution">
    <text evidence="1">The sequence shown here is derived from an EMBL/GenBank/DDBJ whole genome shotgun (WGS) entry which is preliminary data.</text>
</comment>
<evidence type="ECO:0000313" key="2">
    <source>
        <dbReference type="Proteomes" id="UP000467841"/>
    </source>
</evidence>
<organism evidence="1 2">
    <name type="scientific">Microthlaspi erraticum</name>
    <dbReference type="NCBI Taxonomy" id="1685480"/>
    <lineage>
        <taxon>Eukaryota</taxon>
        <taxon>Viridiplantae</taxon>
        <taxon>Streptophyta</taxon>
        <taxon>Embryophyta</taxon>
        <taxon>Tracheophyta</taxon>
        <taxon>Spermatophyta</taxon>
        <taxon>Magnoliopsida</taxon>
        <taxon>eudicotyledons</taxon>
        <taxon>Gunneridae</taxon>
        <taxon>Pentapetalae</taxon>
        <taxon>rosids</taxon>
        <taxon>malvids</taxon>
        <taxon>Brassicales</taxon>
        <taxon>Brassicaceae</taxon>
        <taxon>Coluteocarpeae</taxon>
        <taxon>Microthlaspi</taxon>
    </lineage>
</organism>
<dbReference type="Proteomes" id="UP000467841">
    <property type="component" value="Unassembled WGS sequence"/>
</dbReference>
<sequence length="73" mass="8424">MMINHILEIEECDFFVACPNKVRSDFFFGRHFSGGVRSWRRVNHLAPRETVKKVEQAAKRMAKSVNCVRAATV</sequence>
<dbReference type="AlphaFoldDB" id="A0A6D2KN41"/>
<reference evidence="1" key="1">
    <citation type="submission" date="2020-01" db="EMBL/GenBank/DDBJ databases">
        <authorList>
            <person name="Mishra B."/>
        </authorList>
    </citation>
    <scope>NUCLEOTIDE SEQUENCE [LARGE SCALE GENOMIC DNA]</scope>
</reference>
<proteinExistence type="predicted"/>
<gene>
    <name evidence="1" type="ORF">MERR_LOCUS37677</name>
</gene>
<keyword evidence="2" id="KW-1185">Reference proteome</keyword>
<dbReference type="EMBL" id="CACVBM020001451">
    <property type="protein sequence ID" value="CAA7050442.1"/>
    <property type="molecule type" value="Genomic_DNA"/>
</dbReference>